<dbReference type="Gene3D" id="3.80.10.10">
    <property type="entry name" value="Ribonuclease Inhibitor"/>
    <property type="match status" value="2"/>
</dbReference>
<dbReference type="AlphaFoldDB" id="A0A1Z5K0L0"/>
<reference evidence="12 13" key="1">
    <citation type="journal article" date="2015" name="Plant Cell">
        <title>Oil accumulation by the oleaginous diatom Fistulifera solaris as revealed by the genome and transcriptome.</title>
        <authorList>
            <person name="Tanaka T."/>
            <person name="Maeda Y."/>
            <person name="Veluchamy A."/>
            <person name="Tanaka M."/>
            <person name="Abida H."/>
            <person name="Marechal E."/>
            <person name="Bowler C."/>
            <person name="Muto M."/>
            <person name="Sunaga Y."/>
            <person name="Tanaka M."/>
            <person name="Yoshino T."/>
            <person name="Taniguchi T."/>
            <person name="Fukuda Y."/>
            <person name="Nemoto M."/>
            <person name="Matsumoto M."/>
            <person name="Wong P.S."/>
            <person name="Aburatani S."/>
            <person name="Fujibuchi W."/>
        </authorList>
    </citation>
    <scope>NUCLEOTIDE SEQUENCE [LARGE SCALE GENOMIC DNA]</scope>
    <source>
        <strain evidence="12 13">JPCC DA0580</strain>
    </source>
</reference>
<evidence type="ECO:0000256" key="6">
    <source>
        <dbReference type="ARBA" id="ARBA00022741"/>
    </source>
</evidence>
<comment type="catalytic activity">
    <reaction evidence="9">
        <text>L-threonyl-[protein] + ATP = O-phospho-L-threonyl-[protein] + ADP + H(+)</text>
        <dbReference type="Rhea" id="RHEA:46608"/>
        <dbReference type="Rhea" id="RHEA-COMP:11060"/>
        <dbReference type="Rhea" id="RHEA-COMP:11605"/>
        <dbReference type="ChEBI" id="CHEBI:15378"/>
        <dbReference type="ChEBI" id="CHEBI:30013"/>
        <dbReference type="ChEBI" id="CHEBI:30616"/>
        <dbReference type="ChEBI" id="CHEBI:61977"/>
        <dbReference type="ChEBI" id="CHEBI:456216"/>
        <dbReference type="EC" id="2.7.11.1"/>
    </reaction>
</comment>
<feature type="region of interest" description="Disordered" evidence="11">
    <location>
        <begin position="152"/>
        <end position="178"/>
    </location>
</feature>
<comment type="caution">
    <text evidence="12">The sequence shown here is derived from an EMBL/GenBank/DDBJ whole genome shotgun (WGS) entry which is preliminary data.</text>
</comment>
<dbReference type="InterPro" id="IPR032675">
    <property type="entry name" value="LRR_dom_sf"/>
</dbReference>
<keyword evidence="13" id="KW-1185">Reference proteome</keyword>
<sequence length="649" mass="68667">MVNSETNLKIRRKRNAVIPIAQAENKITHSSFWDKGQDFTSDHRLAFDRFLEDITSMSMSMTTGTPVQPSPSPMAPVPTMASVTPVAPVSAPTLPPVVDPIPSAPSSVSAPTSGPVTSTTVAPVASTFTSAPATETTASPVSSNLTTVAPVPPATVVPSNRTSTPTLAPTPDRASATPVPNDNCDFLLRDPALLNVLLTVSNSSLIEDESTPQGAAYRWMGNTTNTSATELCGDPAKSLSLYSLIVLYFSTEGATWTNNTGWLVTPDYCEWYGITCNADGDVTEIALDSNNLQGTPPNELGAIESLEVLSAFSNNLTGTLPAVLNWPNLKFIDVENNQLIGPAFPTTLALLTALEVYRVSNNLLTGELATAPFLQLQQLRELWIAANAVVGSIPTTISSAAGLDSFIFYNNAITGQIPTEIGLLNLTEFLAYSNLLSGPIPTPFWNNTYLVDLRLEGNDLLGTVASDIGELTYLQSLRLAGNSFTGTLPPEITRLSNLAILSVGGTSLSGTIRDAFEPFTALEFADFSQALFTGTLPASIFDVPTIKALYFNGNDLTGSIPANYASAPELYDLFLNDNALTGSIPAIVQGQLSNLTELLLDNNSLEGVMPASVCDLRVSGALTLLTADHCSEPPEVVCDCCDSCSSEVP</sequence>
<dbReference type="InterPro" id="IPR001611">
    <property type="entry name" value="Leu-rich_rpt"/>
</dbReference>
<gene>
    <name evidence="12" type="ORF">FisN_19Hh136</name>
</gene>
<dbReference type="EC" id="2.7.11.1" evidence="1"/>
<evidence type="ECO:0000256" key="4">
    <source>
        <dbReference type="ARBA" id="ARBA00022679"/>
    </source>
</evidence>
<evidence type="ECO:0000256" key="7">
    <source>
        <dbReference type="ARBA" id="ARBA00022777"/>
    </source>
</evidence>
<dbReference type="GO" id="GO:0005524">
    <property type="term" value="F:ATP binding"/>
    <property type="evidence" value="ECO:0007669"/>
    <property type="project" value="UniProtKB-KW"/>
</dbReference>
<protein>
    <recommendedName>
        <fullName evidence="1">non-specific serine/threonine protein kinase</fullName>
        <ecNumber evidence="1">2.7.11.1</ecNumber>
    </recommendedName>
</protein>
<dbReference type="OrthoDB" id="38453at2759"/>
<evidence type="ECO:0000256" key="10">
    <source>
        <dbReference type="ARBA" id="ARBA00048679"/>
    </source>
</evidence>
<dbReference type="FunFam" id="3.80.10.10:FF:000041">
    <property type="entry name" value="LRR receptor-like serine/threonine-protein kinase ERECTA"/>
    <property type="match status" value="1"/>
</dbReference>
<evidence type="ECO:0000256" key="8">
    <source>
        <dbReference type="ARBA" id="ARBA00022840"/>
    </source>
</evidence>
<keyword evidence="5" id="KW-0677">Repeat</keyword>
<organism evidence="12 13">
    <name type="scientific">Fistulifera solaris</name>
    <name type="common">Oleaginous diatom</name>
    <dbReference type="NCBI Taxonomy" id="1519565"/>
    <lineage>
        <taxon>Eukaryota</taxon>
        <taxon>Sar</taxon>
        <taxon>Stramenopiles</taxon>
        <taxon>Ochrophyta</taxon>
        <taxon>Bacillariophyta</taxon>
        <taxon>Bacillariophyceae</taxon>
        <taxon>Bacillariophycidae</taxon>
        <taxon>Naviculales</taxon>
        <taxon>Naviculaceae</taxon>
        <taxon>Fistulifera</taxon>
    </lineage>
</organism>
<dbReference type="SUPFAM" id="SSF52058">
    <property type="entry name" value="L domain-like"/>
    <property type="match status" value="1"/>
</dbReference>
<evidence type="ECO:0000256" key="2">
    <source>
        <dbReference type="ARBA" id="ARBA00022527"/>
    </source>
</evidence>
<keyword evidence="2" id="KW-0723">Serine/threonine-protein kinase</keyword>
<evidence type="ECO:0000256" key="1">
    <source>
        <dbReference type="ARBA" id="ARBA00012513"/>
    </source>
</evidence>
<dbReference type="PANTHER" id="PTHR48005">
    <property type="entry name" value="LEUCINE RICH REPEAT KINASE 2"/>
    <property type="match status" value="1"/>
</dbReference>
<keyword evidence="4" id="KW-0808">Transferase</keyword>
<evidence type="ECO:0000256" key="11">
    <source>
        <dbReference type="SAM" id="MobiDB-lite"/>
    </source>
</evidence>
<evidence type="ECO:0000256" key="9">
    <source>
        <dbReference type="ARBA" id="ARBA00047899"/>
    </source>
</evidence>
<evidence type="ECO:0000256" key="3">
    <source>
        <dbReference type="ARBA" id="ARBA00022614"/>
    </source>
</evidence>
<evidence type="ECO:0000313" key="12">
    <source>
        <dbReference type="EMBL" id="GAX19558.1"/>
    </source>
</evidence>
<proteinExistence type="predicted"/>
<comment type="catalytic activity">
    <reaction evidence="10">
        <text>L-seryl-[protein] + ATP = O-phospho-L-seryl-[protein] + ADP + H(+)</text>
        <dbReference type="Rhea" id="RHEA:17989"/>
        <dbReference type="Rhea" id="RHEA-COMP:9863"/>
        <dbReference type="Rhea" id="RHEA-COMP:11604"/>
        <dbReference type="ChEBI" id="CHEBI:15378"/>
        <dbReference type="ChEBI" id="CHEBI:29999"/>
        <dbReference type="ChEBI" id="CHEBI:30616"/>
        <dbReference type="ChEBI" id="CHEBI:83421"/>
        <dbReference type="ChEBI" id="CHEBI:456216"/>
        <dbReference type="EC" id="2.7.11.1"/>
    </reaction>
</comment>
<keyword evidence="8" id="KW-0067">ATP-binding</keyword>
<dbReference type="GO" id="GO:0004674">
    <property type="term" value="F:protein serine/threonine kinase activity"/>
    <property type="evidence" value="ECO:0007669"/>
    <property type="project" value="UniProtKB-KW"/>
</dbReference>
<dbReference type="Proteomes" id="UP000198406">
    <property type="component" value="Unassembled WGS sequence"/>
</dbReference>
<evidence type="ECO:0000256" key="5">
    <source>
        <dbReference type="ARBA" id="ARBA00022737"/>
    </source>
</evidence>
<keyword evidence="6" id="KW-0547">Nucleotide-binding</keyword>
<accession>A0A1Z5K0L0</accession>
<dbReference type="InterPro" id="IPR051420">
    <property type="entry name" value="Ser_Thr_Kinases_DiverseReg"/>
</dbReference>
<dbReference type="InParanoid" id="A0A1Z5K0L0"/>
<keyword evidence="7" id="KW-0418">Kinase</keyword>
<dbReference type="EMBL" id="BDSP01000137">
    <property type="protein sequence ID" value="GAX19558.1"/>
    <property type="molecule type" value="Genomic_DNA"/>
</dbReference>
<evidence type="ECO:0000313" key="13">
    <source>
        <dbReference type="Proteomes" id="UP000198406"/>
    </source>
</evidence>
<dbReference type="PANTHER" id="PTHR48005:SF16">
    <property type="entry name" value="MDIS1-INTERACTING RECEPTOR LIKE KINASE 2-LIKE ISOFORM X1"/>
    <property type="match status" value="1"/>
</dbReference>
<keyword evidence="3" id="KW-0433">Leucine-rich repeat</keyword>
<name>A0A1Z5K0L0_FISSO</name>
<dbReference type="Pfam" id="PF00560">
    <property type="entry name" value="LRR_1"/>
    <property type="match status" value="2"/>
</dbReference>